<dbReference type="PROSITE" id="PS50935">
    <property type="entry name" value="SSB"/>
    <property type="match status" value="1"/>
</dbReference>
<keyword evidence="1 2" id="KW-0238">DNA-binding</keyword>
<comment type="caution">
    <text evidence="3">The sequence shown here is derived from an EMBL/GenBank/DDBJ whole genome shotgun (WGS) entry which is preliminary data.</text>
</comment>
<dbReference type="RefSeq" id="WP_066837015.1">
    <property type="nucleotide sequence ID" value="NZ_CAMNZH010000009.1"/>
</dbReference>
<accession>A0A177IUM4</accession>
<dbReference type="SUPFAM" id="SSF50249">
    <property type="entry name" value="Nucleic acid-binding proteins"/>
    <property type="match status" value="1"/>
</dbReference>
<protein>
    <submittedName>
        <fullName evidence="3">Single-stranded DNA-binding protein</fullName>
    </submittedName>
</protein>
<organism evidence="3 4">
    <name type="scientific">Corynebacterium stationis</name>
    <dbReference type="NCBI Taxonomy" id="1705"/>
    <lineage>
        <taxon>Bacteria</taxon>
        <taxon>Bacillati</taxon>
        <taxon>Actinomycetota</taxon>
        <taxon>Actinomycetes</taxon>
        <taxon>Mycobacteriales</taxon>
        <taxon>Corynebacteriaceae</taxon>
        <taxon>Corynebacterium</taxon>
    </lineage>
</organism>
<dbReference type="Gene3D" id="2.40.50.140">
    <property type="entry name" value="Nucleic acid-binding proteins"/>
    <property type="match status" value="1"/>
</dbReference>
<name>A0A177IUM4_9CORY</name>
<gene>
    <name evidence="3" type="ORF">AYJ05_02360</name>
</gene>
<dbReference type="InterPro" id="IPR000424">
    <property type="entry name" value="Primosome_PriB/ssb"/>
</dbReference>
<dbReference type="EMBL" id="LSTQ01000001">
    <property type="protein sequence ID" value="OAH32537.1"/>
    <property type="molecule type" value="Genomic_DNA"/>
</dbReference>
<sequence>MSQYPITITGNLTDDPFVTKFSSDKVNTRLRIASSRRTRHTNSNGEFEWRDSDTVYINIELWGQLAINTSKSLKKGMPVIALGSLCTDTWTDNETQKQRERTYMRGLQVGIDMNRYIVASQRMDALHTPEGMVLNSGSEALHINKDYTVDKDDVIDETGVEEVVPASFDDPREAEAEKEEAAVANF</sequence>
<evidence type="ECO:0000313" key="3">
    <source>
        <dbReference type="EMBL" id="OAH32537.1"/>
    </source>
</evidence>
<dbReference type="CDD" id="cd04496">
    <property type="entry name" value="SSB_OBF"/>
    <property type="match status" value="1"/>
</dbReference>
<dbReference type="InterPro" id="IPR012340">
    <property type="entry name" value="NA-bd_OB-fold"/>
</dbReference>
<dbReference type="Proteomes" id="UP000076947">
    <property type="component" value="Unassembled WGS sequence"/>
</dbReference>
<dbReference type="AlphaFoldDB" id="A0A177IUM4"/>
<dbReference type="STRING" id="1705.CA21670_09725"/>
<evidence type="ECO:0000256" key="2">
    <source>
        <dbReference type="PROSITE-ProRule" id="PRU00252"/>
    </source>
</evidence>
<evidence type="ECO:0000313" key="4">
    <source>
        <dbReference type="Proteomes" id="UP000076947"/>
    </source>
</evidence>
<dbReference type="Pfam" id="PF00436">
    <property type="entry name" value="SSB"/>
    <property type="match status" value="1"/>
</dbReference>
<keyword evidence="4" id="KW-1185">Reference proteome</keyword>
<reference evidence="4" key="1">
    <citation type="submission" date="2016-02" db="EMBL/GenBank/DDBJ databases">
        <authorList>
            <person name="Kaur G."/>
            <person name="Nair G.R."/>
            <person name="Mayilraj S."/>
        </authorList>
    </citation>
    <scope>NUCLEOTIDE SEQUENCE [LARGE SCALE GENOMIC DNA]</scope>
    <source>
        <strain evidence="4">GA-15</strain>
    </source>
</reference>
<evidence type="ECO:0000256" key="1">
    <source>
        <dbReference type="ARBA" id="ARBA00023125"/>
    </source>
</evidence>
<dbReference type="GO" id="GO:0003697">
    <property type="term" value="F:single-stranded DNA binding"/>
    <property type="evidence" value="ECO:0007669"/>
    <property type="project" value="InterPro"/>
</dbReference>
<proteinExistence type="predicted"/>
<dbReference type="OrthoDB" id="4427276at2"/>